<reference evidence="6" key="1">
    <citation type="submission" date="2020-05" db="EMBL/GenBank/DDBJ databases">
        <authorList>
            <person name="Chiriac C."/>
            <person name="Salcher M."/>
            <person name="Ghai R."/>
            <person name="Kavagutti S V."/>
        </authorList>
    </citation>
    <scope>NUCLEOTIDE SEQUENCE</scope>
</reference>
<dbReference type="EMBL" id="LR797177">
    <property type="protein sequence ID" value="CAB4191730.1"/>
    <property type="molecule type" value="Genomic_DNA"/>
</dbReference>
<evidence type="ECO:0000313" key="8">
    <source>
        <dbReference type="EMBL" id="CAB4191730.1"/>
    </source>
</evidence>
<protein>
    <submittedName>
        <fullName evidence="6">Uncharacterized protein</fullName>
    </submittedName>
</protein>
<evidence type="ECO:0000313" key="13">
    <source>
        <dbReference type="EMBL" id="CAB5228825.1"/>
    </source>
</evidence>
<feature type="coiled-coil region" evidence="1">
    <location>
        <begin position="13"/>
        <end position="40"/>
    </location>
</feature>
<dbReference type="EMBL" id="LR796762">
    <property type="protein sequence ID" value="CAB4164725.1"/>
    <property type="molecule type" value="Genomic_DNA"/>
</dbReference>
<dbReference type="EMBL" id="LR798341">
    <property type="protein sequence ID" value="CAB5225202.1"/>
    <property type="molecule type" value="Genomic_DNA"/>
</dbReference>
<dbReference type="EMBL" id="LR796443">
    <property type="protein sequence ID" value="CAB4145003.1"/>
    <property type="molecule type" value="Genomic_DNA"/>
</dbReference>
<dbReference type="EMBL" id="LR796878">
    <property type="protein sequence ID" value="CAB4171694.1"/>
    <property type="molecule type" value="Genomic_DNA"/>
</dbReference>
<dbReference type="EMBL" id="LR798395">
    <property type="protein sequence ID" value="CAB5228825.1"/>
    <property type="molecule type" value="Genomic_DNA"/>
</dbReference>
<evidence type="ECO:0000313" key="7">
    <source>
        <dbReference type="EMBL" id="CAB4178330.1"/>
    </source>
</evidence>
<dbReference type="EMBL" id="LR796698">
    <property type="protein sequence ID" value="CAB4160316.1"/>
    <property type="molecule type" value="Genomic_DNA"/>
</dbReference>
<evidence type="ECO:0000313" key="10">
    <source>
        <dbReference type="EMBL" id="CAB4213193.1"/>
    </source>
</evidence>
<sequence>MLEKTHLAEQGFNHLVDSELEKLRIEVADLKKQIEYLKSDLKYYEFQATANL</sequence>
<dbReference type="EMBL" id="LR796644">
    <property type="protein sequence ID" value="CAB4156254.1"/>
    <property type="molecule type" value="Genomic_DNA"/>
</dbReference>
<evidence type="ECO:0000313" key="11">
    <source>
        <dbReference type="EMBL" id="CAB4217962.1"/>
    </source>
</evidence>
<evidence type="ECO:0000313" key="9">
    <source>
        <dbReference type="EMBL" id="CAB4200751.1"/>
    </source>
</evidence>
<evidence type="ECO:0000313" key="5">
    <source>
        <dbReference type="EMBL" id="CAB4164725.1"/>
    </source>
</evidence>
<keyword evidence="1" id="KW-0175">Coiled coil</keyword>
<evidence type="ECO:0000313" key="6">
    <source>
        <dbReference type="EMBL" id="CAB4171694.1"/>
    </source>
</evidence>
<gene>
    <name evidence="7" type="ORF">UFOVP1002_81</name>
    <name evidence="8" type="ORF">UFOVP1217_114</name>
    <name evidence="9" type="ORF">UFOVP1343_98</name>
    <name evidence="10" type="ORF">UFOVP1438_147</name>
    <name evidence="13" type="ORF">UFOVP1541_38</name>
    <name evidence="11" type="ORF">UFOVP1592_143</name>
    <name evidence="2" type="ORF">UFOVP465_4</name>
    <name evidence="3" type="ORF">UFOVP666_50</name>
    <name evidence="4" type="ORF">UFOVP727_127</name>
    <name evidence="12" type="ORF">UFOVP741_130</name>
    <name evidence="5" type="ORF">UFOVP819_78</name>
    <name evidence="6" type="ORF">UFOVP926_9</name>
</gene>
<evidence type="ECO:0000313" key="2">
    <source>
        <dbReference type="EMBL" id="CAB4145003.1"/>
    </source>
</evidence>
<dbReference type="EMBL" id="LR796961">
    <property type="protein sequence ID" value="CAB4178330.1"/>
    <property type="molecule type" value="Genomic_DNA"/>
</dbReference>
<dbReference type="EMBL" id="LR797452">
    <property type="protein sequence ID" value="CAB4217962.1"/>
    <property type="molecule type" value="Genomic_DNA"/>
</dbReference>
<dbReference type="EMBL" id="LR797305">
    <property type="protein sequence ID" value="CAB4200751.1"/>
    <property type="molecule type" value="Genomic_DNA"/>
</dbReference>
<evidence type="ECO:0000313" key="12">
    <source>
        <dbReference type="EMBL" id="CAB5225202.1"/>
    </source>
</evidence>
<evidence type="ECO:0000313" key="4">
    <source>
        <dbReference type="EMBL" id="CAB4160316.1"/>
    </source>
</evidence>
<organism evidence="6">
    <name type="scientific">uncultured Caudovirales phage</name>
    <dbReference type="NCBI Taxonomy" id="2100421"/>
    <lineage>
        <taxon>Viruses</taxon>
        <taxon>Duplodnaviria</taxon>
        <taxon>Heunggongvirae</taxon>
        <taxon>Uroviricota</taxon>
        <taxon>Caudoviricetes</taxon>
        <taxon>Peduoviridae</taxon>
        <taxon>Maltschvirus</taxon>
        <taxon>Maltschvirus maltsch</taxon>
    </lineage>
</organism>
<evidence type="ECO:0000256" key="1">
    <source>
        <dbReference type="SAM" id="Coils"/>
    </source>
</evidence>
<proteinExistence type="predicted"/>
<accession>A0A6J5PW47</accession>
<evidence type="ECO:0000313" key="3">
    <source>
        <dbReference type="EMBL" id="CAB4156254.1"/>
    </source>
</evidence>
<dbReference type="EMBL" id="LR797395">
    <property type="protein sequence ID" value="CAB4213193.1"/>
    <property type="molecule type" value="Genomic_DNA"/>
</dbReference>
<name>A0A6J5PW47_9CAUD</name>